<dbReference type="PROSITE" id="PS50931">
    <property type="entry name" value="HTH_LYSR"/>
    <property type="match status" value="1"/>
</dbReference>
<keyword evidence="4" id="KW-0804">Transcription</keyword>
<gene>
    <name evidence="6" type="ORF">C8N44_101271</name>
</gene>
<accession>A0A2T6BA74</accession>
<dbReference type="Gene3D" id="3.40.190.290">
    <property type="match status" value="1"/>
</dbReference>
<dbReference type="Gene3D" id="1.10.10.10">
    <property type="entry name" value="Winged helix-like DNA-binding domain superfamily/Winged helix DNA-binding domain"/>
    <property type="match status" value="1"/>
</dbReference>
<evidence type="ECO:0000256" key="2">
    <source>
        <dbReference type="ARBA" id="ARBA00023015"/>
    </source>
</evidence>
<dbReference type="InterPro" id="IPR036388">
    <property type="entry name" value="WH-like_DNA-bd_sf"/>
</dbReference>
<comment type="similarity">
    <text evidence="1">Belongs to the LysR transcriptional regulatory family.</text>
</comment>
<evidence type="ECO:0000256" key="1">
    <source>
        <dbReference type="ARBA" id="ARBA00009437"/>
    </source>
</evidence>
<dbReference type="Pfam" id="PF03466">
    <property type="entry name" value="LysR_substrate"/>
    <property type="match status" value="1"/>
</dbReference>
<evidence type="ECO:0000256" key="4">
    <source>
        <dbReference type="ARBA" id="ARBA00023163"/>
    </source>
</evidence>
<feature type="domain" description="HTH lysR-type" evidence="5">
    <location>
        <begin position="8"/>
        <end position="65"/>
    </location>
</feature>
<dbReference type="EMBL" id="QBKN01000001">
    <property type="protein sequence ID" value="PTX52980.1"/>
    <property type="molecule type" value="Genomic_DNA"/>
</dbReference>
<dbReference type="RefSeq" id="WP_107974346.1">
    <property type="nucleotide sequence ID" value="NZ_BMEZ01000001.1"/>
</dbReference>
<dbReference type="GO" id="GO:0003677">
    <property type="term" value="F:DNA binding"/>
    <property type="evidence" value="ECO:0007669"/>
    <property type="project" value="UniProtKB-KW"/>
</dbReference>
<dbReference type="InterPro" id="IPR000847">
    <property type="entry name" value="LysR_HTH_N"/>
</dbReference>
<dbReference type="OrthoDB" id="9787460at2"/>
<dbReference type="Proteomes" id="UP000244069">
    <property type="component" value="Unassembled WGS sequence"/>
</dbReference>
<sequence>MPPDLDRMNWNDVKYFLALARRQRLTGAARELGSTHVTVSNRVAELERAIGQQLFSQGTDGFRLTREGKAFLPYAEECERQLQLAAGTGIGEVVPVRPCVRVGVTEGIGNIYFATRFATWIGQRDIELELVTLTKLSRVTQREADLCVNMEEPEGQNIIKQVLVPYRLGIYASPGYLEQRPPIESRAGLQSQLWIGYVEDLIFSSALTYHREIGDNLTYAFRGTTLMTQLEAARSGIGLAILPHYVAHGRGLEQVMPSISFERTYWISATTDLHRYPGQYAVWQFIKSACEADRDLFHGPVTHQ</sequence>
<name>A0A2T6BA74_9RHOB</name>
<evidence type="ECO:0000259" key="5">
    <source>
        <dbReference type="PROSITE" id="PS50931"/>
    </source>
</evidence>
<reference evidence="6 7" key="1">
    <citation type="submission" date="2018-04" db="EMBL/GenBank/DDBJ databases">
        <title>Genomic Encyclopedia of Archaeal and Bacterial Type Strains, Phase II (KMG-II): from individual species to whole genera.</title>
        <authorList>
            <person name="Goeker M."/>
        </authorList>
    </citation>
    <scope>NUCLEOTIDE SEQUENCE [LARGE SCALE GENOMIC DNA]</scope>
    <source>
        <strain evidence="6 7">DSM 29329</strain>
    </source>
</reference>
<evidence type="ECO:0000256" key="3">
    <source>
        <dbReference type="ARBA" id="ARBA00023125"/>
    </source>
</evidence>
<evidence type="ECO:0000313" key="7">
    <source>
        <dbReference type="Proteomes" id="UP000244069"/>
    </source>
</evidence>
<dbReference type="Pfam" id="PF00126">
    <property type="entry name" value="HTH_1"/>
    <property type="match status" value="1"/>
</dbReference>
<comment type="caution">
    <text evidence="6">The sequence shown here is derived from an EMBL/GenBank/DDBJ whole genome shotgun (WGS) entry which is preliminary data.</text>
</comment>
<dbReference type="PANTHER" id="PTHR30579">
    <property type="entry name" value="TRANSCRIPTIONAL REGULATOR"/>
    <property type="match status" value="1"/>
</dbReference>
<dbReference type="AlphaFoldDB" id="A0A2T6BA74"/>
<dbReference type="InterPro" id="IPR050176">
    <property type="entry name" value="LTTR"/>
</dbReference>
<dbReference type="InterPro" id="IPR036390">
    <property type="entry name" value="WH_DNA-bd_sf"/>
</dbReference>
<organism evidence="6 7">
    <name type="scientific">Allosediminivita pacifica</name>
    <dbReference type="NCBI Taxonomy" id="1267769"/>
    <lineage>
        <taxon>Bacteria</taxon>
        <taxon>Pseudomonadati</taxon>
        <taxon>Pseudomonadota</taxon>
        <taxon>Alphaproteobacteria</taxon>
        <taxon>Rhodobacterales</taxon>
        <taxon>Paracoccaceae</taxon>
        <taxon>Allosediminivita</taxon>
    </lineage>
</organism>
<dbReference type="PANTHER" id="PTHR30579:SF3">
    <property type="entry name" value="TRANSCRIPTIONAL REGULATORY PROTEIN"/>
    <property type="match status" value="1"/>
</dbReference>
<dbReference type="InterPro" id="IPR005119">
    <property type="entry name" value="LysR_subst-bd"/>
</dbReference>
<keyword evidence="3" id="KW-0238">DNA-binding</keyword>
<dbReference type="GO" id="GO:0003700">
    <property type="term" value="F:DNA-binding transcription factor activity"/>
    <property type="evidence" value="ECO:0007669"/>
    <property type="project" value="InterPro"/>
</dbReference>
<dbReference type="SUPFAM" id="SSF53850">
    <property type="entry name" value="Periplasmic binding protein-like II"/>
    <property type="match status" value="1"/>
</dbReference>
<protein>
    <submittedName>
        <fullName evidence="6">LysR family transcriptional regulator</fullName>
    </submittedName>
</protein>
<dbReference type="SUPFAM" id="SSF46785">
    <property type="entry name" value="Winged helix' DNA-binding domain"/>
    <property type="match status" value="1"/>
</dbReference>
<keyword evidence="2" id="KW-0805">Transcription regulation</keyword>
<keyword evidence="7" id="KW-1185">Reference proteome</keyword>
<proteinExistence type="inferred from homology"/>
<evidence type="ECO:0000313" key="6">
    <source>
        <dbReference type="EMBL" id="PTX52980.1"/>
    </source>
</evidence>